<sequence>MTALVDWKVRLRAKHVFTPLDELAANEDLQTGLPDLLDDFSALLRDALDLMRAMGGADDHQDRSFLAWPSITDHAQNADYDEWVALIVLARDAWLATASIQPERAALAAKTWWHLPYPCFKRLALFAAAQGNLIPPEDAVDWLLDEDAHWLWSPQVQREVMRLLVSLGARIGAPARWRLETAILAGSDRHEVDGTDDDERRRAAADRSVWLRLIRLKEGDTDALGEDADERLASLETAYPQWPIAPDDGDDFPLRWLDGSELGEPIPTPYRCKDLVDWLQRHPSRDDWNDDAWAERCRHAFPAAVCALKALACRDVWVTDRWAEALNAWRGQHHLRQSWRRLAPLLMRMPDDQFTEILPAVTHWIERVAEARQPADRQLLALVDRIFHASEVAENDEEFQAFGDDPLIAAINEPIGHTTQALINAWHGEALKDGQGLRELIRLRFEQVLNSPQPRYIRGRVVLARDAVTLFRVDPEWTTHNLLPWFDWQTRPDAAAAVWQGFLSAGRLHPPMLLTMKASFLETAGHYPELGVLGDNYAAMLVSLGLQQDNRFEAAELRKALEAIGDEGLAQAARALTRGLAAADDRRQAYFEHRVVPFVDEVWLRTENMVSSRVAEALAELCIVADENFPEALCLVRHWLVPVAYPYGLIHRLRESGLCERFPEAALRFLGSVIKTTSRWSPGDLILCLEAIASAMPVLSDDPVFNRLKNLNGIP</sequence>
<evidence type="ECO:0000313" key="2">
    <source>
        <dbReference type="Proteomes" id="UP001556709"/>
    </source>
</evidence>
<dbReference type="Proteomes" id="UP001556709">
    <property type="component" value="Unassembled WGS sequence"/>
</dbReference>
<organism evidence="1 2">
    <name type="scientific">Spiribacter pallidus</name>
    <dbReference type="NCBI Taxonomy" id="1987936"/>
    <lineage>
        <taxon>Bacteria</taxon>
        <taxon>Pseudomonadati</taxon>
        <taxon>Pseudomonadota</taxon>
        <taxon>Gammaproteobacteria</taxon>
        <taxon>Chromatiales</taxon>
        <taxon>Ectothiorhodospiraceae</taxon>
        <taxon>Spiribacter</taxon>
    </lineage>
</organism>
<accession>A0ABV3TE98</accession>
<reference evidence="1 2" key="1">
    <citation type="submission" date="2024-02" db="EMBL/GenBank/DDBJ databases">
        <title>New especies of Spiribacter isolated from saline water.</title>
        <authorList>
            <person name="Leon M.J."/>
            <person name="De La Haba R."/>
            <person name="Sanchez-Porro C."/>
            <person name="Ventosa A."/>
        </authorList>
    </citation>
    <scope>NUCLEOTIDE SEQUENCE [LARGE SCALE GENOMIC DNA]</scope>
    <source>
        <strain evidence="2">ag22IC6-390</strain>
    </source>
</reference>
<dbReference type="EMBL" id="JBAKFM010000006">
    <property type="protein sequence ID" value="MEX0469953.1"/>
    <property type="molecule type" value="Genomic_DNA"/>
</dbReference>
<proteinExistence type="predicted"/>
<evidence type="ECO:0008006" key="3">
    <source>
        <dbReference type="Google" id="ProtNLM"/>
    </source>
</evidence>
<evidence type="ECO:0000313" key="1">
    <source>
        <dbReference type="EMBL" id="MEX0469953.1"/>
    </source>
</evidence>
<protein>
    <recommendedName>
        <fullName evidence="3">DUF4020 domain-containing protein</fullName>
    </recommendedName>
</protein>
<keyword evidence="2" id="KW-1185">Reference proteome</keyword>
<gene>
    <name evidence="1" type="ORF">V6X73_09460</name>
</gene>
<name>A0ABV3TE98_9GAMM</name>
<comment type="caution">
    <text evidence="1">The sequence shown here is derived from an EMBL/GenBank/DDBJ whole genome shotgun (WGS) entry which is preliminary data.</text>
</comment>
<dbReference type="RefSeq" id="WP_367959665.1">
    <property type="nucleotide sequence ID" value="NZ_JBAKFK010000005.1"/>
</dbReference>